<evidence type="ECO:0000313" key="1">
    <source>
        <dbReference type="EMBL" id="KAG2644504.1"/>
    </source>
</evidence>
<gene>
    <name evidence="1" type="ORF">PVAP13_2KG203346</name>
</gene>
<dbReference type="Proteomes" id="UP000823388">
    <property type="component" value="Chromosome 2K"/>
</dbReference>
<comment type="caution">
    <text evidence="1">The sequence shown here is derived from an EMBL/GenBank/DDBJ whole genome shotgun (WGS) entry which is preliminary data.</text>
</comment>
<name>A0A8T0WGX5_PANVG</name>
<dbReference type="EMBL" id="CM029039">
    <property type="protein sequence ID" value="KAG2644504.1"/>
    <property type="molecule type" value="Genomic_DNA"/>
</dbReference>
<dbReference type="AlphaFoldDB" id="A0A8T0WGX5"/>
<reference evidence="1" key="1">
    <citation type="submission" date="2020-05" db="EMBL/GenBank/DDBJ databases">
        <title>WGS assembly of Panicum virgatum.</title>
        <authorList>
            <person name="Lovell J.T."/>
            <person name="Jenkins J."/>
            <person name="Shu S."/>
            <person name="Juenger T.E."/>
            <person name="Schmutz J."/>
        </authorList>
    </citation>
    <scope>NUCLEOTIDE SEQUENCE</scope>
    <source>
        <strain evidence="1">AP13</strain>
    </source>
</reference>
<organism evidence="1 2">
    <name type="scientific">Panicum virgatum</name>
    <name type="common">Blackwell switchgrass</name>
    <dbReference type="NCBI Taxonomy" id="38727"/>
    <lineage>
        <taxon>Eukaryota</taxon>
        <taxon>Viridiplantae</taxon>
        <taxon>Streptophyta</taxon>
        <taxon>Embryophyta</taxon>
        <taxon>Tracheophyta</taxon>
        <taxon>Spermatophyta</taxon>
        <taxon>Magnoliopsida</taxon>
        <taxon>Liliopsida</taxon>
        <taxon>Poales</taxon>
        <taxon>Poaceae</taxon>
        <taxon>PACMAD clade</taxon>
        <taxon>Panicoideae</taxon>
        <taxon>Panicodae</taxon>
        <taxon>Paniceae</taxon>
        <taxon>Panicinae</taxon>
        <taxon>Panicum</taxon>
        <taxon>Panicum sect. Hiantes</taxon>
    </lineage>
</organism>
<keyword evidence="2" id="KW-1185">Reference proteome</keyword>
<evidence type="ECO:0000313" key="2">
    <source>
        <dbReference type="Proteomes" id="UP000823388"/>
    </source>
</evidence>
<proteinExistence type="predicted"/>
<sequence length="51" mass="5667">MAIRACQGGISSLRKHIFNLEQLTLRICTNLFSFRALNIAGATSFLCKHIS</sequence>
<accession>A0A8T0WGX5</accession>
<protein>
    <submittedName>
        <fullName evidence="1">Uncharacterized protein</fullName>
    </submittedName>
</protein>